<feature type="site" description="Lowers pKa of active site Tyr" evidence="4">
    <location>
        <position position="118"/>
    </location>
</feature>
<feature type="binding site" evidence="3">
    <location>
        <position position="151"/>
    </location>
    <ligand>
        <name>substrate</name>
    </ligand>
</feature>
<keyword evidence="1" id="KW-0560">Oxidoreductase</keyword>
<feature type="domain" description="NADP-dependent oxidoreductase" evidence="6">
    <location>
        <begin position="46"/>
        <end position="319"/>
    </location>
</feature>
<dbReference type="InterPro" id="IPR023210">
    <property type="entry name" value="NADP_OxRdtase_dom"/>
</dbReference>
<dbReference type="Pfam" id="PF00248">
    <property type="entry name" value="Aldo_ket_red"/>
    <property type="match status" value="1"/>
</dbReference>
<dbReference type="PRINTS" id="PR00069">
    <property type="entry name" value="ALDKETRDTASE"/>
</dbReference>
<evidence type="ECO:0000256" key="1">
    <source>
        <dbReference type="ARBA" id="ARBA00023002"/>
    </source>
</evidence>
<dbReference type="AlphaFoldDB" id="A0A9P0BZV9"/>
<dbReference type="PROSITE" id="PS00062">
    <property type="entry name" value="ALDOKETO_REDUCTASE_2"/>
    <property type="match status" value="1"/>
</dbReference>
<dbReference type="OrthoDB" id="416253at2759"/>
<dbReference type="Gene3D" id="3.20.20.100">
    <property type="entry name" value="NADP-dependent oxidoreductase domain"/>
    <property type="match status" value="1"/>
</dbReference>
<feature type="chain" id="PRO_5040158980" description="NADP-dependent oxidoreductase domain-containing protein" evidence="5">
    <location>
        <begin position="23"/>
        <end position="347"/>
    </location>
</feature>
<dbReference type="InterPro" id="IPR020471">
    <property type="entry name" value="AKR"/>
</dbReference>
<evidence type="ECO:0000256" key="2">
    <source>
        <dbReference type="PIRSR" id="PIRSR000097-1"/>
    </source>
</evidence>
<dbReference type="EMBL" id="LR824032">
    <property type="protein sequence ID" value="CAH0599971.1"/>
    <property type="molecule type" value="Genomic_DNA"/>
</dbReference>
<dbReference type="Proteomes" id="UP001154114">
    <property type="component" value="Chromosome 29"/>
</dbReference>
<evidence type="ECO:0000313" key="8">
    <source>
        <dbReference type="Proteomes" id="UP001154114"/>
    </source>
</evidence>
<evidence type="ECO:0000256" key="4">
    <source>
        <dbReference type="PIRSR" id="PIRSR000097-3"/>
    </source>
</evidence>
<dbReference type="GO" id="GO:0016616">
    <property type="term" value="F:oxidoreductase activity, acting on the CH-OH group of donors, NAD or NADP as acceptor"/>
    <property type="evidence" value="ECO:0007669"/>
    <property type="project" value="UniProtKB-ARBA"/>
</dbReference>
<evidence type="ECO:0000259" key="6">
    <source>
        <dbReference type="Pfam" id="PF00248"/>
    </source>
</evidence>
<dbReference type="PROSITE" id="PS00798">
    <property type="entry name" value="ALDOKETO_REDUCTASE_1"/>
    <property type="match status" value="1"/>
</dbReference>
<proteinExistence type="predicted"/>
<feature type="signal peptide" evidence="5">
    <location>
        <begin position="1"/>
        <end position="22"/>
    </location>
</feature>
<dbReference type="SUPFAM" id="SSF51430">
    <property type="entry name" value="NAD(P)-linked oxidoreductase"/>
    <property type="match status" value="1"/>
</dbReference>
<gene>
    <name evidence="7" type="ORF">CINC_LOCUS9072</name>
</gene>
<evidence type="ECO:0000256" key="5">
    <source>
        <dbReference type="SAM" id="SignalP"/>
    </source>
</evidence>
<dbReference type="InterPro" id="IPR018170">
    <property type="entry name" value="Aldo/ket_reductase_CS"/>
</dbReference>
<feature type="active site" description="Proton donor" evidence="2">
    <location>
        <position position="89"/>
    </location>
</feature>
<protein>
    <recommendedName>
        <fullName evidence="6">NADP-dependent oxidoreductase domain-containing protein</fullName>
    </recommendedName>
</protein>
<evidence type="ECO:0000256" key="3">
    <source>
        <dbReference type="PIRSR" id="PIRSR000097-2"/>
    </source>
</evidence>
<organism evidence="7 8">
    <name type="scientific">Chrysodeixis includens</name>
    <name type="common">Soybean looper</name>
    <name type="synonym">Pseudoplusia includens</name>
    <dbReference type="NCBI Taxonomy" id="689277"/>
    <lineage>
        <taxon>Eukaryota</taxon>
        <taxon>Metazoa</taxon>
        <taxon>Ecdysozoa</taxon>
        <taxon>Arthropoda</taxon>
        <taxon>Hexapoda</taxon>
        <taxon>Insecta</taxon>
        <taxon>Pterygota</taxon>
        <taxon>Neoptera</taxon>
        <taxon>Endopterygota</taxon>
        <taxon>Lepidoptera</taxon>
        <taxon>Glossata</taxon>
        <taxon>Ditrysia</taxon>
        <taxon>Noctuoidea</taxon>
        <taxon>Noctuidae</taxon>
        <taxon>Plusiinae</taxon>
        <taxon>Chrysodeixis</taxon>
    </lineage>
</organism>
<accession>A0A9P0BZV9</accession>
<reference evidence="7" key="1">
    <citation type="submission" date="2021-12" db="EMBL/GenBank/DDBJ databases">
        <authorList>
            <person name="King R."/>
        </authorList>
    </citation>
    <scope>NUCLEOTIDE SEQUENCE</scope>
</reference>
<sequence length="347" mass="39259">MRNHVTMLVLTLLTALVGAAFADGETSPGVAPLIKMNDGHYIPSFGLGTWLGVDRTNGTLIQVKDDSVQRAVEIAIDAGYRHIDTASVYNTEEQVGTAIRNKIAENLVQREDLFVTSKLWNDRHKREDVLPALQETLTKLGLEYLDLYLIHFPISQYNNGTYYEADFLDTWKGMQDVRGRGLAKSIGVSNFNLTQMKRLLAMSHVKPAALQIEVNLNLQQPELIAYCKANDIAIVGYTPFGSLFHNKAKKDAPPPRTDEQALLRIADKYHKTIAQVALKYIMELGVIPIPKSVTKKRIEQNIDVFDFNLTQEERDVMKKYNNGYRVISVDMWRDSPDYPFEKPTAQE</sequence>
<evidence type="ECO:0000313" key="7">
    <source>
        <dbReference type="EMBL" id="CAH0599971.1"/>
    </source>
</evidence>
<dbReference type="InterPro" id="IPR036812">
    <property type="entry name" value="NAD(P)_OxRdtase_dom_sf"/>
</dbReference>
<dbReference type="FunFam" id="3.20.20.100:FF:000002">
    <property type="entry name" value="2,5-diketo-D-gluconic acid reductase A"/>
    <property type="match status" value="1"/>
</dbReference>
<dbReference type="PANTHER" id="PTHR11732">
    <property type="entry name" value="ALDO/KETO REDUCTASE"/>
    <property type="match status" value="1"/>
</dbReference>
<name>A0A9P0BZV9_CHRIL</name>
<keyword evidence="8" id="KW-1185">Reference proteome</keyword>
<dbReference type="PIRSF" id="PIRSF000097">
    <property type="entry name" value="AKR"/>
    <property type="match status" value="1"/>
</dbReference>
<dbReference type="PROSITE" id="PS00063">
    <property type="entry name" value="ALDOKETO_REDUCTASE_3"/>
    <property type="match status" value="1"/>
</dbReference>
<keyword evidence="5" id="KW-0732">Signal</keyword>